<dbReference type="Gene3D" id="1.10.1520.10">
    <property type="entry name" value="Ribonuclease III domain"/>
    <property type="match status" value="1"/>
</dbReference>
<evidence type="ECO:0000259" key="2">
    <source>
        <dbReference type="PROSITE" id="PS50142"/>
    </source>
</evidence>
<evidence type="ECO:0000313" key="4">
    <source>
        <dbReference type="Proteomes" id="UP000789831"/>
    </source>
</evidence>
<dbReference type="InterPro" id="IPR036389">
    <property type="entry name" value="RNase_III_sf"/>
</dbReference>
<dbReference type="GO" id="GO:0004525">
    <property type="term" value="F:ribonuclease III activity"/>
    <property type="evidence" value="ECO:0007669"/>
    <property type="project" value="InterPro"/>
</dbReference>
<protein>
    <submittedName>
        <fullName evidence="3">8670_t:CDS:1</fullName>
    </submittedName>
</protein>
<dbReference type="AlphaFoldDB" id="A0A9N9ALX0"/>
<dbReference type="Proteomes" id="UP000789831">
    <property type="component" value="Unassembled WGS sequence"/>
</dbReference>
<evidence type="ECO:0000256" key="1">
    <source>
        <dbReference type="SAM" id="MobiDB-lite"/>
    </source>
</evidence>
<name>A0A9N9ALX0_9GLOM</name>
<sequence length="265" mass="29630">MAQLEFPQLPHINDPNLESNALTHPSINRHNNIVENPCITFHRLRFLGHFSFLMQLTNDIFHRYPTHNARQLQKLVDTISARNQLAEFALGTQLDSKICASIPPEKVRANQRILSDCFLAYIGAMYLDIREIHRGGMCDEGGDIGLFVKGLVDCWLWQKISFNSVVPVFVNSYGNGIKNGITNTQHINGSAHDDDDASSESTISSTVANETRNHAVFTTIRHIFSDISSVGTSTNGDSSEDGANGDGTLIQNDHLLRISHQYWKR</sequence>
<dbReference type="InterPro" id="IPR000999">
    <property type="entry name" value="RNase_III_dom"/>
</dbReference>
<dbReference type="EMBL" id="CAJVPL010000885">
    <property type="protein sequence ID" value="CAG8537521.1"/>
    <property type="molecule type" value="Genomic_DNA"/>
</dbReference>
<keyword evidence="4" id="KW-1185">Reference proteome</keyword>
<feature type="domain" description="RNase III" evidence="2">
    <location>
        <begin position="12"/>
        <end position="130"/>
    </location>
</feature>
<feature type="region of interest" description="Disordered" evidence="1">
    <location>
        <begin position="186"/>
        <end position="205"/>
    </location>
</feature>
<dbReference type="OrthoDB" id="2392202at2759"/>
<proteinExistence type="predicted"/>
<organism evidence="3 4">
    <name type="scientific">Ambispora gerdemannii</name>
    <dbReference type="NCBI Taxonomy" id="144530"/>
    <lineage>
        <taxon>Eukaryota</taxon>
        <taxon>Fungi</taxon>
        <taxon>Fungi incertae sedis</taxon>
        <taxon>Mucoromycota</taxon>
        <taxon>Glomeromycotina</taxon>
        <taxon>Glomeromycetes</taxon>
        <taxon>Archaeosporales</taxon>
        <taxon>Ambisporaceae</taxon>
        <taxon>Ambispora</taxon>
    </lineage>
</organism>
<gene>
    <name evidence="3" type="ORF">AGERDE_LOCUS6019</name>
</gene>
<reference evidence="3" key="1">
    <citation type="submission" date="2021-06" db="EMBL/GenBank/DDBJ databases">
        <authorList>
            <person name="Kallberg Y."/>
            <person name="Tangrot J."/>
            <person name="Rosling A."/>
        </authorList>
    </citation>
    <scope>NUCLEOTIDE SEQUENCE</scope>
    <source>
        <strain evidence="3">MT106</strain>
    </source>
</reference>
<dbReference type="SUPFAM" id="SSF69065">
    <property type="entry name" value="RNase III domain-like"/>
    <property type="match status" value="1"/>
</dbReference>
<dbReference type="Pfam" id="PF14622">
    <property type="entry name" value="Ribonucleas_3_3"/>
    <property type="match status" value="1"/>
</dbReference>
<comment type="caution">
    <text evidence="3">The sequence shown here is derived from an EMBL/GenBank/DDBJ whole genome shotgun (WGS) entry which is preliminary data.</text>
</comment>
<accession>A0A9N9ALX0</accession>
<dbReference type="GO" id="GO:0006396">
    <property type="term" value="P:RNA processing"/>
    <property type="evidence" value="ECO:0007669"/>
    <property type="project" value="InterPro"/>
</dbReference>
<evidence type="ECO:0000313" key="3">
    <source>
        <dbReference type="EMBL" id="CAG8537521.1"/>
    </source>
</evidence>
<dbReference type="PROSITE" id="PS50142">
    <property type="entry name" value="RNASE_3_2"/>
    <property type="match status" value="1"/>
</dbReference>
<dbReference type="CDD" id="cd00593">
    <property type="entry name" value="RIBOc"/>
    <property type="match status" value="1"/>
</dbReference>